<name>A0A812UEM8_9DINO</name>
<feature type="region of interest" description="Disordered" evidence="1">
    <location>
        <begin position="597"/>
        <end position="622"/>
    </location>
</feature>
<dbReference type="OrthoDB" id="442842at2759"/>
<dbReference type="Proteomes" id="UP000601435">
    <property type="component" value="Unassembled WGS sequence"/>
</dbReference>
<comment type="caution">
    <text evidence="2">The sequence shown here is derived from an EMBL/GenBank/DDBJ whole genome shotgun (WGS) entry which is preliminary data.</text>
</comment>
<accession>A0A812UEM8</accession>
<proteinExistence type="predicted"/>
<dbReference type="AlphaFoldDB" id="A0A812UEM8"/>
<reference evidence="2" key="1">
    <citation type="submission" date="2021-02" db="EMBL/GenBank/DDBJ databases">
        <authorList>
            <person name="Dougan E. K."/>
            <person name="Rhodes N."/>
            <person name="Thang M."/>
            <person name="Chan C."/>
        </authorList>
    </citation>
    <scope>NUCLEOTIDE SEQUENCE</scope>
</reference>
<evidence type="ECO:0000256" key="1">
    <source>
        <dbReference type="SAM" id="MobiDB-lite"/>
    </source>
</evidence>
<feature type="region of interest" description="Disordered" evidence="1">
    <location>
        <begin position="1"/>
        <end position="32"/>
    </location>
</feature>
<feature type="compositionally biased region" description="Basic and acidic residues" evidence="1">
    <location>
        <begin position="9"/>
        <end position="20"/>
    </location>
</feature>
<organism evidence="2 3">
    <name type="scientific">Symbiodinium necroappetens</name>
    <dbReference type="NCBI Taxonomy" id="1628268"/>
    <lineage>
        <taxon>Eukaryota</taxon>
        <taxon>Sar</taxon>
        <taxon>Alveolata</taxon>
        <taxon>Dinophyceae</taxon>
        <taxon>Suessiales</taxon>
        <taxon>Symbiodiniaceae</taxon>
        <taxon>Symbiodinium</taxon>
    </lineage>
</organism>
<dbReference type="EMBL" id="CAJNJA010027320">
    <property type="protein sequence ID" value="CAE7573568.1"/>
    <property type="molecule type" value="Genomic_DNA"/>
</dbReference>
<evidence type="ECO:0000313" key="2">
    <source>
        <dbReference type="EMBL" id="CAE7573568.1"/>
    </source>
</evidence>
<gene>
    <name evidence="2" type="primary">ZNF470</name>
    <name evidence="2" type="ORF">SNEC2469_LOCUS16745</name>
</gene>
<feature type="region of interest" description="Disordered" evidence="1">
    <location>
        <begin position="653"/>
        <end position="695"/>
    </location>
</feature>
<feature type="non-terminal residue" evidence="2">
    <location>
        <position position="1"/>
    </location>
</feature>
<evidence type="ECO:0000313" key="3">
    <source>
        <dbReference type="Proteomes" id="UP000601435"/>
    </source>
</evidence>
<protein>
    <submittedName>
        <fullName evidence="2">ZNF470 protein</fullName>
    </submittedName>
</protein>
<feature type="compositionally biased region" description="Low complexity" evidence="1">
    <location>
        <begin position="597"/>
        <end position="615"/>
    </location>
</feature>
<keyword evidence="3" id="KW-1185">Reference proteome</keyword>
<sequence length="695" mass="73972">VAGPVRWPMETRGHLEDLPRLKSTGSRPSVPPLNLAAAKCAAGSEGTPTTQRLKTQSSSRLSRRLKMEAQAQRTPLPSRLAASFFFGALARVVAVGGRDIERVPAAGNPNDVFTEQLESQTQRSMPLAGQCDPQISRELRGRAPAPWPLYAVQTGDDLAKNLGESCLLADLGPLLRMKQEKAVQDAVAARSGSSNASIASGSDAQQTSTAYANRIGSQESLPSLCTPTPRDSQVTSRRQMPYRCIRLNICLVLERICNSIPPGGAAMFEVPVSQIYEMLHASCSRAGACSFDLGKGNESSKAEEVTWPQTSRLLGCLAPRRASALRRLAQRLWRCSGIQRCVCGADSGRADDPCSPCTCLDDATAACLWRLLAEHARQVELALAQSSNHVPCPHFHGKPDATAEAEATDREGASCDAQELDAQDYHCSAQKFLQRLRLDSFLSFLASSLRQLLWKLKASLKAGTAGPEVTRNFQLQLARSLQLAAQYLRSMPGRLLPHLAAQVLAAPLVALKGHLASSAWGPLAAAPRGDGQSSCALRLWASYLELVGVLLQGAVRSGGVGCQLGHLLMVMLLDFPCPLGQRASMLSLPSARAFKMPSSRSQAESSAEAPSRPSSGLFTLCSGPVNQPGPVRAAGTKTAPKVSSFWDSLPKIAAAPNASAGHPEDKLRGQGGEAPPRESRTLEPGTQHGVGNDTA</sequence>